<name>A0A2G9HHG5_9LAMI</name>
<keyword evidence="2" id="KW-0732">Signal</keyword>
<organism evidence="3 4">
    <name type="scientific">Handroanthus impetiginosus</name>
    <dbReference type="NCBI Taxonomy" id="429701"/>
    <lineage>
        <taxon>Eukaryota</taxon>
        <taxon>Viridiplantae</taxon>
        <taxon>Streptophyta</taxon>
        <taxon>Embryophyta</taxon>
        <taxon>Tracheophyta</taxon>
        <taxon>Spermatophyta</taxon>
        <taxon>Magnoliopsida</taxon>
        <taxon>eudicotyledons</taxon>
        <taxon>Gunneridae</taxon>
        <taxon>Pentapetalae</taxon>
        <taxon>asterids</taxon>
        <taxon>lamiids</taxon>
        <taxon>Lamiales</taxon>
        <taxon>Bignoniaceae</taxon>
        <taxon>Crescentiina</taxon>
        <taxon>Tabebuia alliance</taxon>
        <taxon>Handroanthus</taxon>
    </lineage>
</organism>
<evidence type="ECO:0000256" key="2">
    <source>
        <dbReference type="SAM" id="SignalP"/>
    </source>
</evidence>
<feature type="signal peptide" evidence="2">
    <location>
        <begin position="1"/>
        <end position="26"/>
    </location>
</feature>
<protein>
    <submittedName>
        <fullName evidence="3">Uncharacterized protein</fullName>
    </submittedName>
</protein>
<evidence type="ECO:0000313" key="3">
    <source>
        <dbReference type="EMBL" id="PIN16981.1"/>
    </source>
</evidence>
<dbReference type="PANTHER" id="PTHR33088:SF105">
    <property type="entry name" value="ESX-1 SECRETION-ASSOCIATED PROTEIN ESPE"/>
    <property type="match status" value="1"/>
</dbReference>
<dbReference type="EMBL" id="NKXS01001763">
    <property type="protein sequence ID" value="PIN16981.1"/>
    <property type="molecule type" value="Genomic_DNA"/>
</dbReference>
<dbReference type="AlphaFoldDB" id="A0A2G9HHG5"/>
<sequence length="118" mass="12341">MASSNFYLVLSLIMAITLSSIHGSSAARSLLQTSQPTVPPLPKATLPPLPTMPNLPTATLPPLPTNPTLPKPTLPPMPAMPKVALPPLPTNPLPTMPSIPTIPTNMPSFPFLSPPPSN</sequence>
<dbReference type="PRINTS" id="PR01217">
    <property type="entry name" value="PRICHEXTENSN"/>
</dbReference>
<dbReference type="STRING" id="429701.A0A2G9HHG5"/>
<dbReference type="PANTHER" id="PTHR33088">
    <property type="entry name" value="MUCIN-2"/>
    <property type="match status" value="1"/>
</dbReference>
<gene>
    <name evidence="3" type="ORF">CDL12_10372</name>
</gene>
<feature type="chain" id="PRO_5013943490" evidence="2">
    <location>
        <begin position="27"/>
        <end position="118"/>
    </location>
</feature>
<reference evidence="4" key="1">
    <citation type="journal article" date="2018" name="Gigascience">
        <title>Genome assembly of the Pink Ipe (Handroanthus impetiginosus, Bignoniaceae), a highly valued, ecologically keystone Neotropical timber forest tree.</title>
        <authorList>
            <person name="Silva-Junior O.B."/>
            <person name="Grattapaglia D."/>
            <person name="Novaes E."/>
            <person name="Collevatti R.G."/>
        </authorList>
    </citation>
    <scope>NUCLEOTIDE SEQUENCE [LARGE SCALE GENOMIC DNA]</scope>
    <source>
        <strain evidence="4">cv. UFG-1</strain>
    </source>
</reference>
<feature type="compositionally biased region" description="Pro residues" evidence="1">
    <location>
        <begin position="37"/>
        <end position="97"/>
    </location>
</feature>
<dbReference type="InterPro" id="IPR044659">
    <property type="entry name" value="PELPK1_2"/>
</dbReference>
<evidence type="ECO:0000256" key="1">
    <source>
        <dbReference type="SAM" id="MobiDB-lite"/>
    </source>
</evidence>
<proteinExistence type="predicted"/>
<keyword evidence="4" id="KW-1185">Reference proteome</keyword>
<evidence type="ECO:0000313" key="4">
    <source>
        <dbReference type="Proteomes" id="UP000231279"/>
    </source>
</evidence>
<comment type="caution">
    <text evidence="3">The sequence shown here is derived from an EMBL/GenBank/DDBJ whole genome shotgun (WGS) entry which is preliminary data.</text>
</comment>
<accession>A0A2G9HHG5</accession>
<dbReference type="Proteomes" id="UP000231279">
    <property type="component" value="Unassembled WGS sequence"/>
</dbReference>
<feature type="region of interest" description="Disordered" evidence="1">
    <location>
        <begin position="33"/>
        <end position="100"/>
    </location>
</feature>